<feature type="compositionally biased region" description="Basic and acidic residues" evidence="1">
    <location>
        <begin position="10"/>
        <end position="21"/>
    </location>
</feature>
<dbReference type="OMA" id="CDHSTQE"/>
<name>A0A059AP92_EUCGR</name>
<organism evidence="2">
    <name type="scientific">Eucalyptus grandis</name>
    <name type="common">Flooded gum</name>
    <dbReference type="NCBI Taxonomy" id="71139"/>
    <lineage>
        <taxon>Eukaryota</taxon>
        <taxon>Viridiplantae</taxon>
        <taxon>Streptophyta</taxon>
        <taxon>Embryophyta</taxon>
        <taxon>Tracheophyta</taxon>
        <taxon>Spermatophyta</taxon>
        <taxon>Magnoliopsida</taxon>
        <taxon>eudicotyledons</taxon>
        <taxon>Gunneridae</taxon>
        <taxon>Pentapetalae</taxon>
        <taxon>rosids</taxon>
        <taxon>malvids</taxon>
        <taxon>Myrtales</taxon>
        <taxon>Myrtaceae</taxon>
        <taxon>Myrtoideae</taxon>
        <taxon>Eucalypteae</taxon>
        <taxon>Eucalyptus</taxon>
    </lineage>
</organism>
<dbReference type="STRING" id="71139.A0A059AP92"/>
<accession>A0A059AP92</accession>
<dbReference type="PANTHER" id="PTHR34555:SF1">
    <property type="entry name" value="INTEGRAL MEMBRANE HEMOLYSIN-III-LIKE PROTEIN"/>
    <property type="match status" value="1"/>
</dbReference>
<reference evidence="2" key="1">
    <citation type="submission" date="2013-07" db="EMBL/GenBank/DDBJ databases">
        <title>The genome of Eucalyptus grandis.</title>
        <authorList>
            <person name="Schmutz J."/>
            <person name="Hayes R."/>
            <person name="Myburg A."/>
            <person name="Tuskan G."/>
            <person name="Grattapaglia D."/>
            <person name="Rokhsar D.S."/>
        </authorList>
    </citation>
    <scope>NUCLEOTIDE SEQUENCE</scope>
    <source>
        <tissue evidence="2">Leaf extractions</tissue>
    </source>
</reference>
<dbReference type="Pfam" id="PF10044">
    <property type="entry name" value="LIN52"/>
    <property type="match status" value="1"/>
</dbReference>
<sequence>MGQQASDQKYFTEHGHGRSECDLASGNKPSPFVAKKTALRTLQNVNRILVRNSDGSTLKNKVPTVDTVKVSGAKRPSSELLASLPCNQSSPSTAANNHLVYVRRKSDAEIGKSGICESTSGGAGCPEIMLNCQEELPELQSQIKEQKPSCFPALAHLPVDYSLSSSGKPSVPPIGIPCVKSASTGPYHDSDSVGGSAGGSALKRTKYLHWEERFYQLQQLLGNLEQLDPKDYLQMLRSLPSEELSRHAVELEKRSIQLSLEEVKEMQRVSTLNILGKSST</sequence>
<proteinExistence type="predicted"/>
<dbReference type="GO" id="GO:0070176">
    <property type="term" value="C:DRM complex"/>
    <property type="evidence" value="ECO:0007669"/>
    <property type="project" value="InterPro"/>
</dbReference>
<dbReference type="eggNOG" id="ENOG502QVM9">
    <property type="taxonomic scope" value="Eukaryota"/>
</dbReference>
<dbReference type="KEGG" id="egr:104419028"/>
<dbReference type="OrthoDB" id="6077919at2759"/>
<protein>
    <submittedName>
        <fullName evidence="2">Uncharacterized protein</fullName>
    </submittedName>
</protein>
<dbReference type="Gramene" id="KCW55663">
    <property type="protein sequence ID" value="KCW55663"/>
    <property type="gene ID" value="EUGRSUZ_I01517"/>
</dbReference>
<dbReference type="InterPro" id="IPR018737">
    <property type="entry name" value="DREAM_LIN52"/>
</dbReference>
<dbReference type="EMBL" id="KK198761">
    <property type="protein sequence ID" value="KCW55663.1"/>
    <property type="molecule type" value="Genomic_DNA"/>
</dbReference>
<dbReference type="AlphaFoldDB" id="A0A059AP92"/>
<gene>
    <name evidence="2" type="ORF">EUGRSUZ_I01517</name>
</gene>
<feature type="region of interest" description="Disordered" evidence="1">
    <location>
        <begin position="1"/>
        <end position="28"/>
    </location>
</feature>
<dbReference type="PANTHER" id="PTHR34555">
    <property type="entry name" value="INTEGRAL MEMBRANE HEMOLYSIN-III-LIKE PROTEIN"/>
    <property type="match status" value="1"/>
</dbReference>
<evidence type="ECO:0000313" key="2">
    <source>
        <dbReference type="EMBL" id="KCW55663.1"/>
    </source>
</evidence>
<evidence type="ECO:0000256" key="1">
    <source>
        <dbReference type="SAM" id="MobiDB-lite"/>
    </source>
</evidence>
<dbReference type="InParanoid" id="A0A059AP92"/>
<dbReference type="GO" id="GO:0006355">
    <property type="term" value="P:regulation of DNA-templated transcription"/>
    <property type="evidence" value="ECO:0007669"/>
    <property type="project" value="InterPro"/>
</dbReference>